<evidence type="ECO:0000313" key="5">
    <source>
        <dbReference type="Proteomes" id="UP000298416"/>
    </source>
</evidence>
<evidence type="ECO:0000256" key="1">
    <source>
        <dbReference type="PROSITE-ProRule" id="PRU00285"/>
    </source>
</evidence>
<dbReference type="SUPFAM" id="SSF49764">
    <property type="entry name" value="HSP20-like chaperones"/>
    <property type="match status" value="1"/>
</dbReference>
<dbReference type="OrthoDB" id="1431247at2759"/>
<comment type="similarity">
    <text evidence="1 2">Belongs to the small heat shock protein (HSP20) family.</text>
</comment>
<evidence type="ECO:0000256" key="2">
    <source>
        <dbReference type="RuleBase" id="RU003616"/>
    </source>
</evidence>
<protein>
    <recommendedName>
        <fullName evidence="3">SHSP domain-containing protein</fullName>
    </recommendedName>
</protein>
<reference evidence="4" key="2">
    <citation type="submission" date="2020-08" db="EMBL/GenBank/DDBJ databases">
        <title>Plant Genome Project.</title>
        <authorList>
            <person name="Zhang R.-G."/>
        </authorList>
    </citation>
    <scope>NUCLEOTIDE SEQUENCE</scope>
    <source>
        <strain evidence="4">Huo1</strain>
        <tissue evidence="4">Leaf</tissue>
    </source>
</reference>
<comment type="caution">
    <text evidence="4">The sequence shown here is derived from an EMBL/GenBank/DDBJ whole genome shotgun (WGS) entry which is preliminary data.</text>
</comment>
<dbReference type="PROSITE" id="PS01031">
    <property type="entry name" value="SHSP"/>
    <property type="match status" value="1"/>
</dbReference>
<evidence type="ECO:0000259" key="3">
    <source>
        <dbReference type="PROSITE" id="PS01031"/>
    </source>
</evidence>
<gene>
    <name evidence="4" type="ORF">SASPL_117332</name>
</gene>
<dbReference type="PANTHER" id="PTHR47838">
    <property type="entry name" value="21.7 KDA CLASS VI HEAT SHOCK PROTEIN"/>
    <property type="match status" value="1"/>
</dbReference>
<dbReference type="EMBL" id="PNBA02000006">
    <property type="protein sequence ID" value="KAG6420793.1"/>
    <property type="molecule type" value="Genomic_DNA"/>
</dbReference>
<organism evidence="4">
    <name type="scientific">Salvia splendens</name>
    <name type="common">Scarlet sage</name>
    <dbReference type="NCBI Taxonomy" id="180675"/>
    <lineage>
        <taxon>Eukaryota</taxon>
        <taxon>Viridiplantae</taxon>
        <taxon>Streptophyta</taxon>
        <taxon>Embryophyta</taxon>
        <taxon>Tracheophyta</taxon>
        <taxon>Spermatophyta</taxon>
        <taxon>Magnoliopsida</taxon>
        <taxon>eudicotyledons</taxon>
        <taxon>Gunneridae</taxon>
        <taxon>Pentapetalae</taxon>
        <taxon>asterids</taxon>
        <taxon>lamiids</taxon>
        <taxon>Lamiales</taxon>
        <taxon>Lamiaceae</taxon>
        <taxon>Nepetoideae</taxon>
        <taxon>Mentheae</taxon>
        <taxon>Salviinae</taxon>
        <taxon>Salvia</taxon>
        <taxon>Salvia subgen. Calosphace</taxon>
        <taxon>core Calosphace</taxon>
    </lineage>
</organism>
<accession>A0A8X8ZXN7</accession>
<dbReference type="PANTHER" id="PTHR47838:SF1">
    <property type="entry name" value="21.7 KDA CLASS VI HEAT SHOCK PROTEIN"/>
    <property type="match status" value="1"/>
</dbReference>
<name>A0A8X8ZXN7_SALSN</name>
<dbReference type="Pfam" id="PF00011">
    <property type="entry name" value="HSP20"/>
    <property type="match status" value="1"/>
</dbReference>
<reference evidence="4" key="1">
    <citation type="submission" date="2018-01" db="EMBL/GenBank/DDBJ databases">
        <authorList>
            <person name="Mao J.F."/>
        </authorList>
    </citation>
    <scope>NUCLEOTIDE SEQUENCE</scope>
    <source>
        <strain evidence="4">Huo1</strain>
        <tissue evidence="4">Leaf</tissue>
    </source>
</reference>
<dbReference type="InterPro" id="IPR002068">
    <property type="entry name" value="A-crystallin/Hsp20_dom"/>
</dbReference>
<dbReference type="AlphaFoldDB" id="A0A8X8ZXN7"/>
<dbReference type="Proteomes" id="UP000298416">
    <property type="component" value="Unassembled WGS sequence"/>
</dbReference>
<dbReference type="Gene3D" id="2.60.40.790">
    <property type="match status" value="1"/>
</dbReference>
<feature type="domain" description="SHSP" evidence="3">
    <location>
        <begin position="64"/>
        <end position="173"/>
    </location>
</feature>
<evidence type="ECO:0000313" key="4">
    <source>
        <dbReference type="EMBL" id="KAG6420793.1"/>
    </source>
</evidence>
<sequence>MSSKQIEIQFEDPNPHKWCQPLKEDVFAAPTTHKPGSLFSPSLFGKFFDPSDAFPLWEFQSDEVLPNSAHRSVDWCQTHTDFILKADLSGNRHSSVEVAVENGKIMEISGQQKESKNRKWKSSQWWEHGYVRRIELPENADWRKTEAYINNDSSLLEIRIPKLPTDSDAPKGS</sequence>
<dbReference type="InterPro" id="IPR008978">
    <property type="entry name" value="HSP20-like_chaperone"/>
</dbReference>
<keyword evidence="5" id="KW-1185">Reference proteome</keyword>
<proteinExistence type="inferred from homology"/>